<evidence type="ECO:0000313" key="2">
    <source>
        <dbReference type="Proteomes" id="UP001285441"/>
    </source>
</evidence>
<name>A0AAE0KAP3_9PEZI</name>
<protein>
    <recommendedName>
        <fullName evidence="3">Calcineurin-like phosphoesterase domain-containing protein</fullName>
    </recommendedName>
</protein>
<dbReference type="Proteomes" id="UP001285441">
    <property type="component" value="Unassembled WGS sequence"/>
</dbReference>
<comment type="caution">
    <text evidence="1">The sequence shown here is derived from an EMBL/GenBank/DDBJ whole genome shotgun (WGS) entry which is preliminary data.</text>
</comment>
<organism evidence="1 2">
    <name type="scientific">Podospora didyma</name>
    <dbReference type="NCBI Taxonomy" id="330526"/>
    <lineage>
        <taxon>Eukaryota</taxon>
        <taxon>Fungi</taxon>
        <taxon>Dikarya</taxon>
        <taxon>Ascomycota</taxon>
        <taxon>Pezizomycotina</taxon>
        <taxon>Sordariomycetes</taxon>
        <taxon>Sordariomycetidae</taxon>
        <taxon>Sordariales</taxon>
        <taxon>Podosporaceae</taxon>
        <taxon>Podospora</taxon>
    </lineage>
</organism>
<dbReference type="PANTHER" id="PTHR37844">
    <property type="entry name" value="SER/THR PROTEIN PHOSPHATASE SUPERFAMILY (AFU_ORTHOLOGUE AFUA_1G14840)"/>
    <property type="match status" value="1"/>
</dbReference>
<evidence type="ECO:0000313" key="1">
    <source>
        <dbReference type="EMBL" id="KAK3372637.1"/>
    </source>
</evidence>
<gene>
    <name evidence="1" type="ORF">B0H63DRAFT_527469</name>
</gene>
<dbReference type="PANTHER" id="PTHR37844:SF2">
    <property type="entry name" value="SER_THR PROTEIN PHOSPHATASE SUPERFAMILY (AFU_ORTHOLOGUE AFUA_1G14840)"/>
    <property type="match status" value="1"/>
</dbReference>
<proteinExistence type="predicted"/>
<evidence type="ECO:0008006" key="3">
    <source>
        <dbReference type="Google" id="ProtNLM"/>
    </source>
</evidence>
<dbReference type="AlphaFoldDB" id="A0AAE0KAP3"/>
<sequence>MSPSLTWTAGNLSFPQSFIILSDLHLESPKAYDIFDIEPKAPYLALLGDIGNVEAHKADFLDFLTR</sequence>
<reference evidence="1" key="1">
    <citation type="journal article" date="2023" name="Mol. Phylogenet. Evol.">
        <title>Genome-scale phylogeny and comparative genomics of the fungal order Sordariales.</title>
        <authorList>
            <person name="Hensen N."/>
            <person name="Bonometti L."/>
            <person name="Westerberg I."/>
            <person name="Brannstrom I.O."/>
            <person name="Guillou S."/>
            <person name="Cros-Aarteil S."/>
            <person name="Calhoun S."/>
            <person name="Haridas S."/>
            <person name="Kuo A."/>
            <person name="Mondo S."/>
            <person name="Pangilinan J."/>
            <person name="Riley R."/>
            <person name="LaButti K."/>
            <person name="Andreopoulos B."/>
            <person name="Lipzen A."/>
            <person name="Chen C."/>
            <person name="Yan M."/>
            <person name="Daum C."/>
            <person name="Ng V."/>
            <person name="Clum A."/>
            <person name="Steindorff A."/>
            <person name="Ohm R.A."/>
            <person name="Martin F."/>
            <person name="Silar P."/>
            <person name="Natvig D.O."/>
            <person name="Lalanne C."/>
            <person name="Gautier V."/>
            <person name="Ament-Velasquez S.L."/>
            <person name="Kruys A."/>
            <person name="Hutchinson M.I."/>
            <person name="Powell A.J."/>
            <person name="Barry K."/>
            <person name="Miller A.N."/>
            <person name="Grigoriev I.V."/>
            <person name="Debuchy R."/>
            <person name="Gladieux P."/>
            <person name="Hiltunen Thoren M."/>
            <person name="Johannesson H."/>
        </authorList>
    </citation>
    <scope>NUCLEOTIDE SEQUENCE</scope>
    <source>
        <strain evidence="1">CBS 232.78</strain>
    </source>
</reference>
<keyword evidence="2" id="KW-1185">Reference proteome</keyword>
<accession>A0AAE0KAP3</accession>
<reference evidence="1" key="2">
    <citation type="submission" date="2023-06" db="EMBL/GenBank/DDBJ databases">
        <authorList>
            <consortium name="Lawrence Berkeley National Laboratory"/>
            <person name="Haridas S."/>
            <person name="Hensen N."/>
            <person name="Bonometti L."/>
            <person name="Westerberg I."/>
            <person name="Brannstrom I.O."/>
            <person name="Guillou S."/>
            <person name="Cros-Aarteil S."/>
            <person name="Calhoun S."/>
            <person name="Kuo A."/>
            <person name="Mondo S."/>
            <person name="Pangilinan J."/>
            <person name="Riley R."/>
            <person name="LaButti K."/>
            <person name="Andreopoulos B."/>
            <person name="Lipzen A."/>
            <person name="Chen C."/>
            <person name="Yanf M."/>
            <person name="Daum C."/>
            <person name="Ng V."/>
            <person name="Clum A."/>
            <person name="Steindorff A."/>
            <person name="Ohm R."/>
            <person name="Martin F."/>
            <person name="Silar P."/>
            <person name="Natvig D."/>
            <person name="Lalanne C."/>
            <person name="Gautier V."/>
            <person name="Ament-velasquez S.L."/>
            <person name="Kruys A."/>
            <person name="Hutchinson M.I."/>
            <person name="Powell A.J."/>
            <person name="Barry K."/>
            <person name="Miller A.N."/>
            <person name="Grigoriev I.V."/>
            <person name="Debuchy R."/>
            <person name="Gladieux P."/>
            <person name="Thoren M.H."/>
            <person name="Johannesson H."/>
        </authorList>
    </citation>
    <scope>NUCLEOTIDE SEQUENCE</scope>
    <source>
        <strain evidence="1">CBS 232.78</strain>
    </source>
</reference>
<dbReference type="EMBL" id="JAULSW010000008">
    <property type="protein sequence ID" value="KAK3372637.1"/>
    <property type="molecule type" value="Genomic_DNA"/>
</dbReference>